<feature type="signal peptide" evidence="2">
    <location>
        <begin position="1"/>
        <end position="28"/>
    </location>
</feature>
<comment type="caution">
    <text evidence="3">The sequence shown here is derived from an EMBL/GenBank/DDBJ whole genome shotgun (WGS) entry which is preliminary data.</text>
</comment>
<protein>
    <submittedName>
        <fullName evidence="3">Heterokaryon incompatibility protein Het-C-domain-containing protein</fullName>
    </submittedName>
</protein>
<proteinExistence type="predicted"/>
<dbReference type="AlphaFoldDB" id="A0AAJ0C1X6"/>
<evidence type="ECO:0000256" key="1">
    <source>
        <dbReference type="SAM" id="MobiDB-lite"/>
    </source>
</evidence>
<keyword evidence="4" id="KW-1185">Reference proteome</keyword>
<feature type="compositionally biased region" description="Basic and acidic residues" evidence="1">
    <location>
        <begin position="847"/>
        <end position="865"/>
    </location>
</feature>
<keyword evidence="2" id="KW-0732">Signal</keyword>
<feature type="compositionally biased region" description="Low complexity" evidence="1">
    <location>
        <begin position="730"/>
        <end position="742"/>
    </location>
</feature>
<feature type="compositionally biased region" description="Basic and acidic residues" evidence="1">
    <location>
        <begin position="785"/>
        <end position="795"/>
    </location>
</feature>
<feature type="region of interest" description="Disordered" evidence="1">
    <location>
        <begin position="669"/>
        <end position="871"/>
    </location>
</feature>
<evidence type="ECO:0000313" key="4">
    <source>
        <dbReference type="Proteomes" id="UP001244011"/>
    </source>
</evidence>
<dbReference type="Proteomes" id="UP001244011">
    <property type="component" value="Unassembled WGS sequence"/>
</dbReference>
<dbReference type="InterPro" id="IPR010816">
    <property type="entry name" value="Het-C"/>
</dbReference>
<dbReference type="EMBL" id="MU839009">
    <property type="protein sequence ID" value="KAK1767197.1"/>
    <property type="molecule type" value="Genomic_DNA"/>
</dbReference>
<sequence length="871" mass="96651">MAFSARPFSSPLVLGFLLIFVFARPTLAFGAGNIAGISKVEGQNWRHGDIEDVLLQVLMARAAGGKKFDKLMVTRVYFGNWLRDYSQAIDVGTVKAVSAEAIRLLVAVLGFLTFGYGSREFEVTADRLGTYRPEEHIDNPKDYADNLDATQYDRRLRGPVDERVELAIDPETGMKNYIANERVGIMNSAIHVRRLLTTCIELGRRYHRNQKKEDLYEALRVMGSGLHCLEDFLAHSNYTELALIEMGERDIFPHVGRGTQMRLRGARHSVYPITTGTFGGVDFLHSVAGEVSDKLTQNELDVLEGTLENSKKSDTSVLQNLLGMIPDGIFGGEDKKQQLHNIQDNASAAQMQQMSVSPREPEEYTRYIQQLFKQIMPAINFHDELLQSISQAIEKIPVLPKLIEQLEDQLSIFVFSIIAPFIIPVLNQVKNEMRTGSSEIIQSSKDEQHIVFDDDNSSDPTHSMLSKDHFSNLLNEIAGRTASKVVGWVVPQLMEAWDNENIDINRTVNRIIYGVFHHPAQRDMGEDGASDGRHLMFRSVEEWWNEKGDREKDDYRRKLSRDGVFQGENHKEGVHDTGHGCGKPIGMHKQFPSGGTMEDRIVDAAAGAIMGGFTSGVSNIVASQTGIHLPTFDQQSSHSSGGGGGGGGGGVLGGLLGAVAGNLFGGGSKEEQTTTYHSSGRTDDGGYNQTVSEYGRQGDRYGQAQYSETQYPGGGERTEYRRYEQDQSSDRYGGQQQQQGYGYEERTDTRPSYGGGYEERTERTWEDSQGGFRRQEEVSNWSGGRESHGERRDDDTGGSGGGRRHHHREEGYGEQREEERRDDGGSGGWGGGLGSLGGNILENIARQAEETFEEARDENRGERRGGGGWGF</sequence>
<evidence type="ECO:0000313" key="3">
    <source>
        <dbReference type="EMBL" id="KAK1767197.1"/>
    </source>
</evidence>
<feature type="compositionally biased region" description="Basic and acidic residues" evidence="1">
    <location>
        <begin position="757"/>
        <end position="766"/>
    </location>
</feature>
<feature type="compositionally biased region" description="Gly residues" evidence="1">
    <location>
        <begin position="825"/>
        <end position="837"/>
    </location>
</feature>
<name>A0AAJ0C1X6_9PEZI</name>
<dbReference type="PANTHER" id="PTHR14905:SF11">
    <property type="entry name" value="TINC (EUROFUNG)"/>
    <property type="match status" value="1"/>
</dbReference>
<dbReference type="RefSeq" id="XP_060283410.1">
    <property type="nucleotide sequence ID" value="XM_060433096.1"/>
</dbReference>
<dbReference type="PANTHER" id="PTHR14905">
    <property type="entry name" value="NG37"/>
    <property type="match status" value="1"/>
</dbReference>
<dbReference type="Pfam" id="PF07217">
    <property type="entry name" value="Het-C"/>
    <property type="match status" value="1"/>
</dbReference>
<evidence type="ECO:0000256" key="2">
    <source>
        <dbReference type="SAM" id="SignalP"/>
    </source>
</evidence>
<feature type="compositionally biased region" description="Basic and acidic residues" evidence="1">
    <location>
        <begin position="716"/>
        <end position="729"/>
    </location>
</feature>
<reference evidence="3" key="1">
    <citation type="submission" date="2023-06" db="EMBL/GenBank/DDBJ databases">
        <title>Genome-scale phylogeny and comparative genomics of the fungal order Sordariales.</title>
        <authorList>
            <consortium name="Lawrence Berkeley National Laboratory"/>
            <person name="Hensen N."/>
            <person name="Bonometti L."/>
            <person name="Westerberg I."/>
            <person name="Brannstrom I.O."/>
            <person name="Guillou S."/>
            <person name="Cros-Aarteil S."/>
            <person name="Calhoun S."/>
            <person name="Haridas S."/>
            <person name="Kuo A."/>
            <person name="Mondo S."/>
            <person name="Pangilinan J."/>
            <person name="Riley R."/>
            <person name="Labutti K."/>
            <person name="Andreopoulos B."/>
            <person name="Lipzen A."/>
            <person name="Chen C."/>
            <person name="Yanf M."/>
            <person name="Daum C."/>
            <person name="Ng V."/>
            <person name="Clum A."/>
            <person name="Steindorff A."/>
            <person name="Ohm R."/>
            <person name="Martin F."/>
            <person name="Silar P."/>
            <person name="Natvig D."/>
            <person name="Lalanne C."/>
            <person name="Gautier V."/>
            <person name="Ament-Velasquez S.L."/>
            <person name="Kruys A."/>
            <person name="Hutchinson M.I."/>
            <person name="Powell A.J."/>
            <person name="Barry K."/>
            <person name="Miller A.N."/>
            <person name="Grigoriev I.V."/>
            <person name="Debuchy R."/>
            <person name="Gladieux P."/>
            <person name="Thoren M.H."/>
            <person name="Johannesson H."/>
        </authorList>
    </citation>
    <scope>NUCLEOTIDE SEQUENCE</scope>
    <source>
        <strain evidence="3">8032-3</strain>
    </source>
</reference>
<dbReference type="InterPro" id="IPR052577">
    <property type="entry name" value="VWA7"/>
</dbReference>
<dbReference type="GeneID" id="85316283"/>
<accession>A0AAJ0C1X6</accession>
<gene>
    <name evidence="3" type="ORF">QBC33DRAFT_80657</name>
</gene>
<feature type="chain" id="PRO_5042595767" evidence="2">
    <location>
        <begin position="29"/>
        <end position="871"/>
    </location>
</feature>
<organism evidence="3 4">
    <name type="scientific">Phialemonium atrogriseum</name>
    <dbReference type="NCBI Taxonomy" id="1093897"/>
    <lineage>
        <taxon>Eukaryota</taxon>
        <taxon>Fungi</taxon>
        <taxon>Dikarya</taxon>
        <taxon>Ascomycota</taxon>
        <taxon>Pezizomycotina</taxon>
        <taxon>Sordariomycetes</taxon>
        <taxon>Sordariomycetidae</taxon>
        <taxon>Cephalothecales</taxon>
        <taxon>Cephalothecaceae</taxon>
        <taxon>Phialemonium</taxon>
    </lineage>
</organism>
<feature type="compositionally biased region" description="Basic and acidic residues" evidence="1">
    <location>
        <begin position="808"/>
        <end position="824"/>
    </location>
</feature>